<name>A0A3F2YXM4_ANOFN</name>
<dbReference type="EnsemblMetazoa" id="AFUN016600-RA">
    <property type="protein sequence ID" value="AFUN016600-PA"/>
    <property type="gene ID" value="AFUN016600"/>
</dbReference>
<keyword evidence="1" id="KW-0732">Signal</keyword>
<proteinExistence type="predicted"/>
<organism evidence="2">
    <name type="scientific">Anopheles funestus</name>
    <name type="common">African malaria mosquito</name>
    <dbReference type="NCBI Taxonomy" id="62324"/>
    <lineage>
        <taxon>Eukaryota</taxon>
        <taxon>Metazoa</taxon>
        <taxon>Ecdysozoa</taxon>
        <taxon>Arthropoda</taxon>
        <taxon>Hexapoda</taxon>
        <taxon>Insecta</taxon>
        <taxon>Pterygota</taxon>
        <taxon>Neoptera</taxon>
        <taxon>Endopterygota</taxon>
        <taxon>Diptera</taxon>
        <taxon>Nematocera</taxon>
        <taxon>Culicoidea</taxon>
        <taxon>Culicidae</taxon>
        <taxon>Anophelinae</taxon>
        <taxon>Anopheles</taxon>
    </lineage>
</organism>
<protein>
    <submittedName>
        <fullName evidence="2">Uncharacterized protein</fullName>
    </submittedName>
</protein>
<evidence type="ECO:0000313" key="2">
    <source>
        <dbReference type="EnsemblMetazoa" id="AFUN016600-PA"/>
    </source>
</evidence>
<feature type="signal peptide" evidence="1">
    <location>
        <begin position="1"/>
        <end position="16"/>
    </location>
</feature>
<reference evidence="2" key="1">
    <citation type="submission" date="2020-05" db="UniProtKB">
        <authorList>
            <consortium name="EnsemblMetazoa"/>
        </authorList>
    </citation>
    <scope>IDENTIFICATION</scope>
    <source>
        <strain evidence="2">FUMOZ</strain>
    </source>
</reference>
<accession>A0A3F2YXM4</accession>
<dbReference type="AlphaFoldDB" id="A0A3F2YXM4"/>
<feature type="chain" id="PRO_5017535280" evidence="1">
    <location>
        <begin position="17"/>
        <end position="93"/>
    </location>
</feature>
<sequence>MKAVIVFVCFVTLTFAQVGFPPPILGKRSRPDDIRYHLHRPESLRRTSSNAANIDNLVASIVEQIVNNMFPEGTSLRRAYQFGNPMTRPGGVG</sequence>
<evidence type="ECO:0000256" key="1">
    <source>
        <dbReference type="SAM" id="SignalP"/>
    </source>
</evidence>
<dbReference type="VEuPathDB" id="VectorBase:AFUN016600"/>